<dbReference type="Pfam" id="PF25023">
    <property type="entry name" value="TEN_YD-shell"/>
    <property type="match status" value="1"/>
</dbReference>
<dbReference type="InterPro" id="IPR022385">
    <property type="entry name" value="Rhs_assc_core"/>
</dbReference>
<dbReference type="Gene3D" id="3.90.930.1">
    <property type="match status" value="1"/>
</dbReference>
<dbReference type="NCBIfam" id="TIGR03696">
    <property type="entry name" value="Rhs_assc_core"/>
    <property type="match status" value="1"/>
</dbReference>
<evidence type="ECO:0000256" key="2">
    <source>
        <dbReference type="SAM" id="MobiDB-lite"/>
    </source>
</evidence>
<gene>
    <name evidence="4" type="ORF">SAMN05216191_11161</name>
</gene>
<evidence type="ECO:0000259" key="3">
    <source>
        <dbReference type="Pfam" id="PF25023"/>
    </source>
</evidence>
<dbReference type="Pfam" id="PF05593">
    <property type="entry name" value="RHS_repeat"/>
    <property type="match status" value="3"/>
</dbReference>
<sequence length="1856" mass="207252">MEYFKKVKSFLSIILTIALLLSCFPTTYGRVAAQGSGQESYAKTTPNASDTPSPTPSPTPDPLNDLLSNSKFLPEPTPGYSERNAKTALKVKVPPLEVEASVQGAVYGQDQPPLFLVPKALLLEKQGLLSNALSRPAALQPEGGDVIQSSHDLSTEVIKTLMQAGATKEDLYWVNLLMLDAPPEHTPLELLKLHQQGKLSWERIQGQLASPHAEFNADAPVTDSVYREPVASSLQQRSTVTSEVYGAPPVAGEKMKQAAAVVTSFDMAVSSVIDGIKMAQINQTNKPQFEDRSSTNEMVDPVSGGLTWKQNLIHLPGRDGLDLDLGLTYTSSSLYAFTREYSDYYGYRTRGGSYSSLGLGWSFQLPHLSGSVQENNWYYHDGKGSAYQISNEGPLASYTNLRNYNGKDKRFEYDGSGTFSNGQKTGIYYLEYADHKREYFSATGQLVGIVDRFGNSLTYKYVTESPLPNVGRSNTLSSITDSLGREIRFSYENSNLGESASFNGEHVYIQVFDGGREVEKVTLNKGRVQATVNELQMYVPFLSSITNQAGETTFLEYQFAFGKYNPHSLFYGEQDYNMFGLLKKVSYPHSTTNYEYNVVVRHIWPNETMEEYQVTGRSDQTGNTLYNQKKYTYIGNYTGATLQDYPAVVFESYHYSSIVTTQSTTNENGKQTTYNFDGKGRLLSLDVQAANGERKVENYSGFHPLFIYSPTRTTLLEYGVGDSEATANQLITETSYNDWGYVASQTKPMPIDQFNNANLRQHYTTSYTYEPNFHFLESKSWYQNESDASPLTERYTYTGNGRQETVTNAKNEQTLYTYGYFDGLGKIERATVETWADNRLAAKSVVRYGSENDYAYPTEQQQWFNVGTAEEKVVKTLIAYDRGNGRTIQKTDGNNQSVTYEYDAGGRLKKETHPVRTNANGERYSEVIDYNYYNQTSVNFDAVNAGTFVLKVNTIKTVTNLTTHDAVITNSDALYNGLGLVLLEEHYDDNAGKWVYQQYHYDDMGRPVYSIDPAGNTLTVSYDAWGRQNRATNANGDLIVSDYSLKARTNTSYIQDKNTGEKLNYVQDSYDAWGNKISASTYKDWPTNQQQITESYRYNIAGNITGYTDPNHNVNEDGVTTTYAYDALGRLSAVKDALNQTTNYSYDGNGQVSKVTIQAKNGSPQTLNTKTYNELGLLKVKQDGASQNESYTYNSAGQLAAKTDRNGSTFGYTYDESGQLKKSTISGMVNNVAQTQETNVIFGKDNPRTQVIQTLTNNVVTATQTQVMDSLGQVRSTSSVAGNHSAYIGNQRDVLGRMTQINDNYMGFYTNYLYNKQRLDKVQTNGGSTVTGAASANVQYSYFANDLVKSITYPTLTDGSILKTEYTYNKALGWTESIWNTKGSEVLSGYSYGYDNNGNRVSVREVRKGSSTAQTTSYGYDALNRLVSITRPDGGKTTYTYDVRGNRQTLSDNSSTSLDTVDTSYTYDLQNTLTSVNKGGSTTSFKYYADGMRFMKTNGNTQTQVNYNLNGEVISQEKIVSGVFVEQANFVRGDRVLVKKDKKNNSVTDYYYLYNGHGDVVQIVDTSGAVINNYTYDEWGNITSQEEGTSNSFKYTGEVYDAETGLYYLRARYYDPSMGRFLNEDTYEGQIDNPLSLNLYTYVSNNPLIYNDPTGHKVNEIEVNVYLDLAIQEGKQSYAWWEIRSILGQEAKHIPLQSGVDNNYFKYLYNMATGNHYEESTPGNMAWARGELQQLLKDSAIMQDMMDSLAMGLIGGTGKVASLIKNEARLVKAAEQMGKNPKVQKEADDLIAKFLQGNVNPGLGSKSLTSEINYLRGNEGARVFYRMNNGEMQILAKANKANEQTVMNILYKIYGK</sequence>
<dbReference type="EMBL" id="FNGM01000011">
    <property type="protein sequence ID" value="SDM30660.1"/>
    <property type="molecule type" value="Genomic_DNA"/>
</dbReference>
<feature type="domain" description="Teneurin-like YD-shell" evidence="3">
    <location>
        <begin position="1362"/>
        <end position="1647"/>
    </location>
</feature>
<dbReference type="PANTHER" id="PTHR32305">
    <property type="match status" value="1"/>
</dbReference>
<dbReference type="InterPro" id="IPR031325">
    <property type="entry name" value="RHS_repeat"/>
</dbReference>
<dbReference type="InterPro" id="IPR056823">
    <property type="entry name" value="TEN-like_YD-shell"/>
</dbReference>
<evidence type="ECO:0000313" key="4">
    <source>
        <dbReference type="EMBL" id="SDM30660.1"/>
    </source>
</evidence>
<dbReference type="Proteomes" id="UP000182783">
    <property type="component" value="Unassembled WGS sequence"/>
</dbReference>
<dbReference type="PROSITE" id="PS51257">
    <property type="entry name" value="PROKAR_LIPOPROTEIN"/>
    <property type="match status" value="1"/>
</dbReference>
<dbReference type="RefSeq" id="WP_244280862.1">
    <property type="nucleotide sequence ID" value="NZ_CP048429.1"/>
</dbReference>
<feature type="region of interest" description="Disordered" evidence="2">
    <location>
        <begin position="37"/>
        <end position="84"/>
    </location>
</feature>
<keyword evidence="1" id="KW-0677">Repeat</keyword>
<evidence type="ECO:0000313" key="5">
    <source>
        <dbReference type="Proteomes" id="UP000182783"/>
    </source>
</evidence>
<organism evidence="4 5">
    <name type="scientific">Paenibacillus jilunlii</name>
    <dbReference type="NCBI Taxonomy" id="682956"/>
    <lineage>
        <taxon>Bacteria</taxon>
        <taxon>Bacillati</taxon>
        <taxon>Bacillota</taxon>
        <taxon>Bacilli</taxon>
        <taxon>Bacillales</taxon>
        <taxon>Paenibacillaceae</taxon>
        <taxon>Paenibacillus</taxon>
    </lineage>
</organism>
<accession>A0A1G9S5T5</accession>
<dbReference type="InterPro" id="IPR006530">
    <property type="entry name" value="YD"/>
</dbReference>
<dbReference type="Gene3D" id="2.180.10.10">
    <property type="entry name" value="RHS repeat-associated core"/>
    <property type="match status" value="2"/>
</dbReference>
<dbReference type="InterPro" id="IPR050708">
    <property type="entry name" value="T6SS_VgrG/RHS"/>
</dbReference>
<dbReference type="PANTHER" id="PTHR32305:SF15">
    <property type="entry name" value="PROTEIN RHSA-RELATED"/>
    <property type="match status" value="1"/>
</dbReference>
<proteinExistence type="predicted"/>
<evidence type="ECO:0000256" key="1">
    <source>
        <dbReference type="ARBA" id="ARBA00022737"/>
    </source>
</evidence>
<name>A0A1G9S5T5_9BACL</name>
<reference evidence="4 5" key="1">
    <citation type="submission" date="2016-10" db="EMBL/GenBank/DDBJ databases">
        <authorList>
            <person name="de Groot N.N."/>
        </authorList>
    </citation>
    <scope>NUCLEOTIDE SEQUENCE [LARGE SCALE GENOMIC DNA]</scope>
    <source>
        <strain evidence="4 5">CGMCC 1.10239</strain>
    </source>
</reference>
<dbReference type="NCBIfam" id="TIGR01643">
    <property type="entry name" value="YD_repeat_2x"/>
    <property type="match status" value="6"/>
</dbReference>
<protein>
    <submittedName>
        <fullName evidence="4">RHS repeat-associated core domain-containing protein</fullName>
    </submittedName>
</protein>